<gene>
    <name evidence="2" type="ORF">CJN711_LOCUS29088</name>
    <name evidence="4" type="ORF">GIL414_LOCUS1943</name>
    <name evidence="3" type="ORF">KQP761_LOCUS19942</name>
</gene>
<comment type="caution">
    <text evidence="2">The sequence shown here is derived from an EMBL/GenBank/DDBJ whole genome shotgun (WGS) entry which is preliminary data.</text>
</comment>
<feature type="non-terminal residue" evidence="2">
    <location>
        <position position="1"/>
    </location>
</feature>
<dbReference type="AlphaFoldDB" id="A0A815VS10"/>
<dbReference type="Proteomes" id="UP000681720">
    <property type="component" value="Unassembled WGS sequence"/>
</dbReference>
<name>A0A815VS10_9BILA</name>
<keyword evidence="1" id="KW-0732">Signal</keyword>
<sequence>IKSDPYNMKNFLLTFTLLSTIISIDGTLFDSFHCKAATCHEFYYGLKNFPKQKHYANVCYNTVRSIENISKRYGKCFDERTAKFNPPCIYALATTMKRCVIGLSDVPEYYTRYHCGYRLMQNCAKIIGLERFPYNTEYQRRDDA</sequence>
<proteinExistence type="predicted"/>
<accession>A0A815VS10</accession>
<evidence type="ECO:0000313" key="5">
    <source>
        <dbReference type="Proteomes" id="UP000663855"/>
    </source>
</evidence>
<feature type="signal peptide" evidence="1">
    <location>
        <begin position="1"/>
        <end position="26"/>
    </location>
</feature>
<dbReference type="Proteomes" id="UP000663834">
    <property type="component" value="Unassembled WGS sequence"/>
</dbReference>
<evidence type="ECO:0000313" key="3">
    <source>
        <dbReference type="EMBL" id="CAF1578823.1"/>
    </source>
</evidence>
<evidence type="ECO:0000256" key="1">
    <source>
        <dbReference type="SAM" id="SignalP"/>
    </source>
</evidence>
<organism evidence="2 5">
    <name type="scientific">Rotaria magnacalcarata</name>
    <dbReference type="NCBI Taxonomy" id="392030"/>
    <lineage>
        <taxon>Eukaryota</taxon>
        <taxon>Metazoa</taxon>
        <taxon>Spiralia</taxon>
        <taxon>Gnathifera</taxon>
        <taxon>Rotifera</taxon>
        <taxon>Eurotatoria</taxon>
        <taxon>Bdelloidea</taxon>
        <taxon>Philodinida</taxon>
        <taxon>Philodinidae</taxon>
        <taxon>Rotaria</taxon>
    </lineage>
</organism>
<feature type="chain" id="PRO_5035608716" evidence="1">
    <location>
        <begin position="27"/>
        <end position="144"/>
    </location>
</feature>
<dbReference type="EMBL" id="CAJOBJ010000351">
    <property type="protein sequence ID" value="CAF3816307.1"/>
    <property type="molecule type" value="Genomic_DNA"/>
</dbReference>
<dbReference type="OrthoDB" id="9977280at2759"/>
<protein>
    <submittedName>
        <fullName evidence="2">Uncharacterized protein</fullName>
    </submittedName>
</protein>
<reference evidence="2" key="1">
    <citation type="submission" date="2021-02" db="EMBL/GenBank/DDBJ databases">
        <authorList>
            <person name="Nowell W R."/>
        </authorList>
    </citation>
    <scope>NUCLEOTIDE SEQUENCE</scope>
</reference>
<dbReference type="EMBL" id="CAJNOV010013763">
    <property type="protein sequence ID" value="CAF1531764.1"/>
    <property type="molecule type" value="Genomic_DNA"/>
</dbReference>
<dbReference type="Proteomes" id="UP000663855">
    <property type="component" value="Unassembled WGS sequence"/>
</dbReference>
<evidence type="ECO:0000313" key="2">
    <source>
        <dbReference type="EMBL" id="CAF1531764.1"/>
    </source>
</evidence>
<evidence type="ECO:0000313" key="4">
    <source>
        <dbReference type="EMBL" id="CAF3816307.1"/>
    </source>
</evidence>
<dbReference type="EMBL" id="CAJNOW010010315">
    <property type="protein sequence ID" value="CAF1578823.1"/>
    <property type="molecule type" value="Genomic_DNA"/>
</dbReference>